<gene>
    <name evidence="2" type="ORF">METZ01_LOCUS121475</name>
</gene>
<keyword evidence="1" id="KW-0175">Coiled coil</keyword>
<feature type="coiled-coil region" evidence="1">
    <location>
        <begin position="12"/>
        <end position="39"/>
    </location>
</feature>
<evidence type="ECO:0000313" key="2">
    <source>
        <dbReference type="EMBL" id="SVA68621.1"/>
    </source>
</evidence>
<dbReference type="AlphaFoldDB" id="A0A381XW32"/>
<protein>
    <submittedName>
        <fullName evidence="2">Uncharacterized protein</fullName>
    </submittedName>
</protein>
<accession>A0A381XW32</accession>
<evidence type="ECO:0000256" key="1">
    <source>
        <dbReference type="SAM" id="Coils"/>
    </source>
</evidence>
<name>A0A381XW32_9ZZZZ</name>
<proteinExistence type="predicted"/>
<reference evidence="2" key="1">
    <citation type="submission" date="2018-05" db="EMBL/GenBank/DDBJ databases">
        <authorList>
            <person name="Lanie J.A."/>
            <person name="Ng W.-L."/>
            <person name="Kazmierczak K.M."/>
            <person name="Andrzejewski T.M."/>
            <person name="Davidsen T.M."/>
            <person name="Wayne K.J."/>
            <person name="Tettelin H."/>
            <person name="Glass J.I."/>
            <person name="Rusch D."/>
            <person name="Podicherti R."/>
            <person name="Tsui H.-C.T."/>
            <person name="Winkler M.E."/>
        </authorList>
    </citation>
    <scope>NUCLEOTIDE SEQUENCE</scope>
</reference>
<organism evidence="2">
    <name type="scientific">marine metagenome</name>
    <dbReference type="NCBI Taxonomy" id="408172"/>
    <lineage>
        <taxon>unclassified sequences</taxon>
        <taxon>metagenomes</taxon>
        <taxon>ecological metagenomes</taxon>
    </lineage>
</organism>
<sequence length="249" mass="29690">MNNYFYIGGENSQKINDEKEEIEKNNDKFDKELKKLNDQAFDWTFNDSRRNLGVGIYGNLVEDNLNQSSRYPTEQNQSLQITSNDRINDHIFNNHQNKITNEIFEVDSKLRNMKFNNYNKMKQNLSQVPKQKKNKKKINYNSQNPFQVFEQKNEDENISLNPRQNKFQHYPNPNVSFNSTINAENDMRYNKIKKKTENTSNPLDVYSKRKKLLRPRPNIVSEHPILPKKNNKYIDRFIPINSKNPNNRI</sequence>
<dbReference type="EMBL" id="UINC01016491">
    <property type="protein sequence ID" value="SVA68621.1"/>
    <property type="molecule type" value="Genomic_DNA"/>
</dbReference>